<dbReference type="CDD" id="cd04301">
    <property type="entry name" value="NAT_SF"/>
    <property type="match status" value="1"/>
</dbReference>
<evidence type="ECO:0000313" key="2">
    <source>
        <dbReference type="EMBL" id="MDR8523107.1"/>
    </source>
</evidence>
<accession>A0AAW8NK88</accession>
<reference evidence="3 5" key="1">
    <citation type="journal article" date="2022" name="bioRxiv">
        <title>Prophages regulate Shewanella fidelis 3313 motility and biofilm formation: implications for gut colonization dynamics in Ciona robusta.</title>
        <authorList>
            <person name="Natarajan O."/>
            <person name="Gibboney S.L."/>
            <person name="Young M.N."/>
            <person name="Lim S.J."/>
            <person name="Pluta N."/>
            <person name="Atkinson C.G."/>
            <person name="Leigh B.A."/>
            <person name="Liberti A."/>
            <person name="Kees E.D."/>
            <person name="Breitbart M."/>
            <person name="Gralnick J.A."/>
            <person name="Dishaw L.J."/>
        </authorList>
    </citation>
    <scope>NUCLEOTIDE SEQUENCE [LARGE SCALE GENOMIC DNA]</scope>
    <source>
        <strain evidence="3 5">JG4066</strain>
    </source>
</reference>
<dbReference type="Proteomes" id="UP001259340">
    <property type="component" value="Unassembled WGS sequence"/>
</dbReference>
<dbReference type="PANTHER" id="PTHR43451:SF1">
    <property type="entry name" value="ACETYLTRANSFERASE"/>
    <property type="match status" value="1"/>
</dbReference>
<gene>
    <name evidence="2" type="ORF">OS133_05330</name>
    <name evidence="3" type="ORF">OS134_09290</name>
</gene>
<evidence type="ECO:0000259" key="1">
    <source>
        <dbReference type="PROSITE" id="PS51186"/>
    </source>
</evidence>
<dbReference type="Proteomes" id="UP001271263">
    <property type="component" value="Unassembled WGS sequence"/>
</dbReference>
<dbReference type="InterPro" id="IPR000182">
    <property type="entry name" value="GNAT_dom"/>
</dbReference>
<proteinExistence type="predicted"/>
<dbReference type="Pfam" id="PF13673">
    <property type="entry name" value="Acetyltransf_10"/>
    <property type="match status" value="1"/>
</dbReference>
<dbReference type="InterPro" id="IPR052564">
    <property type="entry name" value="N-acetyltrans/Recomb-assoc"/>
</dbReference>
<dbReference type="EMBL" id="JAPMLD010000003">
    <property type="protein sequence ID" value="MDW4824248.1"/>
    <property type="molecule type" value="Genomic_DNA"/>
</dbReference>
<evidence type="ECO:0000313" key="3">
    <source>
        <dbReference type="EMBL" id="MDW4824248.1"/>
    </source>
</evidence>
<protein>
    <submittedName>
        <fullName evidence="2">GNAT family N-acetyltransferase</fullName>
    </submittedName>
</protein>
<name>A0AAW8NK88_9GAMM</name>
<dbReference type="SUPFAM" id="SSF55729">
    <property type="entry name" value="Acyl-CoA N-acyltransferases (Nat)"/>
    <property type="match status" value="1"/>
</dbReference>
<dbReference type="PROSITE" id="PS51186">
    <property type="entry name" value="GNAT"/>
    <property type="match status" value="1"/>
</dbReference>
<feature type="domain" description="N-acetyltransferase" evidence="1">
    <location>
        <begin position="3"/>
        <end position="154"/>
    </location>
</feature>
<reference evidence="2" key="2">
    <citation type="submission" date="2022-11" db="EMBL/GenBank/DDBJ databases">
        <title>Prophages regulate Shewanella fidelis motility and biofilm formation: implications for gut colonization dynamics in Ciona robusta.</title>
        <authorList>
            <person name="Natarajan O."/>
            <person name="Gibboney S.L."/>
            <person name="Young M.N."/>
            <person name="Lim S.J."/>
            <person name="Pluta N."/>
            <person name="Atkinson C.G.F."/>
            <person name="Leigh B.A."/>
            <person name="Liberti A."/>
            <person name="Kees E."/>
            <person name="Breitbart M."/>
            <person name="Gralnick J."/>
            <person name="Dishaw L.J."/>
        </authorList>
    </citation>
    <scope>NUCLEOTIDE SEQUENCE</scope>
    <source>
        <strain evidence="2">3313</strain>
    </source>
</reference>
<sequence>MNIEIREAQLCDAKSISELIVPLVKKYVCPDCDASVHDVLLGSMSEQRIESYLSSNYCYFVAVSQNKKVIGVAGIRDNSHLYHLFVHDNFQGLGLSRKLWQAAKQQAIQKGNQGRFTVNSALGAETVYLNFGFKRIAGIRREKGMVDIPMLLEA</sequence>
<dbReference type="InterPro" id="IPR016181">
    <property type="entry name" value="Acyl_CoA_acyltransferase"/>
</dbReference>
<organism evidence="2 4">
    <name type="scientific">Shewanella fidelis</name>
    <dbReference type="NCBI Taxonomy" id="173509"/>
    <lineage>
        <taxon>Bacteria</taxon>
        <taxon>Pseudomonadati</taxon>
        <taxon>Pseudomonadota</taxon>
        <taxon>Gammaproteobacteria</taxon>
        <taxon>Alteromonadales</taxon>
        <taxon>Shewanellaceae</taxon>
        <taxon>Shewanella</taxon>
    </lineage>
</organism>
<dbReference type="AlphaFoldDB" id="A0AAW8NK88"/>
<dbReference type="RefSeq" id="WP_310654217.1">
    <property type="nucleotide sequence ID" value="NZ_JAPMLA010000003.1"/>
</dbReference>
<dbReference type="EMBL" id="JAPMLE010000001">
    <property type="protein sequence ID" value="MDR8523107.1"/>
    <property type="molecule type" value="Genomic_DNA"/>
</dbReference>
<comment type="caution">
    <text evidence="2">The sequence shown here is derived from an EMBL/GenBank/DDBJ whole genome shotgun (WGS) entry which is preliminary data.</text>
</comment>
<dbReference type="GO" id="GO:0016747">
    <property type="term" value="F:acyltransferase activity, transferring groups other than amino-acyl groups"/>
    <property type="evidence" value="ECO:0007669"/>
    <property type="project" value="InterPro"/>
</dbReference>
<evidence type="ECO:0000313" key="4">
    <source>
        <dbReference type="Proteomes" id="UP001259340"/>
    </source>
</evidence>
<keyword evidence="5" id="KW-1185">Reference proteome</keyword>
<evidence type="ECO:0000313" key="5">
    <source>
        <dbReference type="Proteomes" id="UP001271263"/>
    </source>
</evidence>
<dbReference type="PANTHER" id="PTHR43451">
    <property type="entry name" value="ACETYLTRANSFERASE (GNAT) FAMILY PROTEIN"/>
    <property type="match status" value="1"/>
</dbReference>
<dbReference type="Gene3D" id="3.40.630.30">
    <property type="match status" value="1"/>
</dbReference>